<dbReference type="Gene3D" id="3.80.10.10">
    <property type="entry name" value="Ribonuclease Inhibitor"/>
    <property type="match status" value="1"/>
</dbReference>
<evidence type="ECO:0000259" key="18">
    <source>
        <dbReference type="PROSITE" id="PS50837"/>
    </source>
</evidence>
<keyword evidence="11" id="KW-0832">Ubl conjugation</keyword>
<keyword evidence="20" id="KW-1185">Reference proteome</keyword>
<dbReference type="PANTHER" id="PTHR24106">
    <property type="entry name" value="NACHT, LRR AND CARD DOMAINS-CONTAINING"/>
    <property type="match status" value="1"/>
</dbReference>
<comment type="subcellular location">
    <subcellularLocation>
        <location evidence="1">Basolateral cell membrane</location>
    </subcellularLocation>
    <subcellularLocation>
        <location evidence="2">Cell membrane</location>
        <topology evidence="2">Lipid-anchor</topology>
    </subcellularLocation>
    <subcellularLocation>
        <location evidence="3">Cytoplasm</location>
    </subcellularLocation>
</comment>
<comment type="caution">
    <text evidence="19">The sequence shown here is derived from an EMBL/GenBank/DDBJ whole genome shotgun (WGS) entry which is preliminary data.</text>
</comment>
<feature type="domain" description="NACHT" evidence="18">
    <location>
        <begin position="194"/>
        <end position="334"/>
    </location>
</feature>
<evidence type="ECO:0000256" key="12">
    <source>
        <dbReference type="ARBA" id="ARBA00022859"/>
    </source>
</evidence>
<dbReference type="GO" id="GO:0042981">
    <property type="term" value="P:regulation of apoptotic process"/>
    <property type="evidence" value="ECO:0007669"/>
    <property type="project" value="InterPro"/>
</dbReference>
<organism evidence="19 20">
    <name type="scientific">Acipenser oxyrinchus oxyrinchus</name>
    <dbReference type="NCBI Taxonomy" id="40147"/>
    <lineage>
        <taxon>Eukaryota</taxon>
        <taxon>Metazoa</taxon>
        <taxon>Chordata</taxon>
        <taxon>Craniata</taxon>
        <taxon>Vertebrata</taxon>
        <taxon>Euteleostomi</taxon>
        <taxon>Actinopterygii</taxon>
        <taxon>Chondrostei</taxon>
        <taxon>Acipenseriformes</taxon>
        <taxon>Acipenseridae</taxon>
        <taxon>Acipenser</taxon>
    </lineage>
</organism>
<evidence type="ECO:0000256" key="9">
    <source>
        <dbReference type="ARBA" id="ARBA00022741"/>
    </source>
</evidence>
<dbReference type="GO" id="GO:0005524">
    <property type="term" value="F:ATP binding"/>
    <property type="evidence" value="ECO:0007669"/>
    <property type="project" value="UniProtKB-KW"/>
</dbReference>
<evidence type="ECO:0000256" key="13">
    <source>
        <dbReference type="ARBA" id="ARBA00023136"/>
    </source>
</evidence>
<feature type="domain" description="CARD" evidence="17">
    <location>
        <begin position="14"/>
        <end position="91"/>
    </location>
</feature>
<dbReference type="GO" id="GO:0016323">
    <property type="term" value="C:basolateral plasma membrane"/>
    <property type="evidence" value="ECO:0007669"/>
    <property type="project" value="UniProtKB-SubCell"/>
</dbReference>
<dbReference type="AlphaFoldDB" id="A0AAD8GFZ9"/>
<evidence type="ECO:0000256" key="14">
    <source>
        <dbReference type="ARBA" id="ARBA00023139"/>
    </source>
</evidence>
<dbReference type="Pfam" id="PF17776">
    <property type="entry name" value="NLRC4_HD2"/>
    <property type="match status" value="1"/>
</dbReference>
<dbReference type="Pfam" id="PF17779">
    <property type="entry name" value="WHD_NOD2"/>
    <property type="match status" value="1"/>
</dbReference>
<sequence>MGTQGGFAVEKQSQCKQSFRLLTVHRELLVARIKNIQCVLDNLVRSGFFCTEDAEIILRFSTKTDQVRKILELVQSKGEEVCQYFVHILHEAYDAFIDLRPWFEEIQYQPSEQIQSIPVINTDPVSKYCEKLRRELGQDTKFIISYAQREETLLDEMYTDTLMELVNDRNESQGYMDSLDELFSDNGVFNKDAETILILGDAGTGKSILLQKLQNLWSKREPSIPVKFFFKFRCRMFCVFKETDEISLKDLLFKYNCYPDKDPEDEVFKYLQRFPETVLFTFDGYDEIHSDFDLSSIPEVCSPDEKTHPLLLLMNLLGGKLLKGSKKVLTARTGTEIQNKVIRKKLILKGFSPESLRKYTTMHFKERTYQTLVLNQLEANPHLCSLCSIPLFCWIIFKCFEHFQSVYDNYQLTDLYVTITDVFLLMSEVFLSRLTNPSLLKKSSRCQSETFKSGRETLIAFGKLAHQGIEKTSFVFDQEEITSLRIAEKVMRLGFLRPIGHYDGCGNPTTFEFVHVTLQSFFTAFSLVADEDVGSKDILKFFTECEYRKARHFPKFPVMSCLRPSKPQDKDPFKNNEHFQFTNLFLCGLLSRTKVNLLEHLVSPKMLKKKREVLKSYLSDSVKSHLKNLPRFKSEQEGCKVHGMPNFIWMLRCIFETQSEEVGKLTAKGISADYIKLTYCNAYSADCSAFNFVLQHCRKQIGLDLDNNNINDYGVKQLQPCFSKLSVVRLCVNQVTDCGVEVLAKELVKTKIVKVLGLYKNQITDAGAQWVAKIIEECPSLRILKIGCNKITSKGGKLLACAIQKSKTIFDVGMWGNTIGDEGAIAFAEALRNHPSLTNLSLSANLISTEGGKSLAAALKENTSVNIFWLVQNELNDEVARCFAETVKVNTALTHLWLIDNKVTVEGAKILSQALLENKTLKEICLKGNLLSLEEEKAFTNEKRLFFN</sequence>
<dbReference type="Gene3D" id="3.40.50.300">
    <property type="entry name" value="P-loop containing nucleotide triphosphate hydrolases"/>
    <property type="match status" value="1"/>
</dbReference>
<keyword evidence="10" id="KW-0067">ATP-binding</keyword>
<dbReference type="SUPFAM" id="SSF47986">
    <property type="entry name" value="DEATH domain"/>
    <property type="match status" value="1"/>
</dbReference>
<dbReference type="InterPro" id="IPR001611">
    <property type="entry name" value="Leu-rich_rpt"/>
</dbReference>
<proteinExistence type="inferred from homology"/>
<dbReference type="InterPro" id="IPR032675">
    <property type="entry name" value="LRR_dom_sf"/>
</dbReference>
<comment type="similarity">
    <text evidence="16">Belongs to the NOD1-NOD2 family.</text>
</comment>
<keyword evidence="13" id="KW-0472">Membrane</keyword>
<dbReference type="Gene3D" id="1.10.533.10">
    <property type="entry name" value="Death Domain, Fas"/>
    <property type="match status" value="1"/>
</dbReference>
<reference evidence="19" key="1">
    <citation type="submission" date="2022-02" db="EMBL/GenBank/DDBJ databases">
        <title>Atlantic sturgeon de novo genome assembly.</title>
        <authorList>
            <person name="Stock M."/>
            <person name="Klopp C."/>
            <person name="Guiguen Y."/>
            <person name="Cabau C."/>
            <person name="Parinello H."/>
            <person name="Santidrian Yebra-Pimentel E."/>
            <person name="Kuhl H."/>
            <person name="Dirks R.P."/>
            <person name="Guessner J."/>
            <person name="Wuertz S."/>
            <person name="Du K."/>
            <person name="Schartl M."/>
        </authorList>
    </citation>
    <scope>NUCLEOTIDE SEQUENCE</scope>
    <source>
        <strain evidence="19">STURGEONOMICS-FGT-2020</strain>
        <tissue evidence="19">Whole blood</tissue>
    </source>
</reference>
<dbReference type="EMBL" id="JAGXEW010000003">
    <property type="protein sequence ID" value="KAK1173451.1"/>
    <property type="molecule type" value="Genomic_DNA"/>
</dbReference>
<evidence type="ECO:0000256" key="5">
    <source>
        <dbReference type="ARBA" id="ARBA00022490"/>
    </source>
</evidence>
<dbReference type="GO" id="GO:0045087">
    <property type="term" value="P:innate immune response"/>
    <property type="evidence" value="ECO:0007669"/>
    <property type="project" value="UniProtKB-KW"/>
</dbReference>
<evidence type="ECO:0000256" key="2">
    <source>
        <dbReference type="ARBA" id="ARBA00004193"/>
    </source>
</evidence>
<dbReference type="Pfam" id="PF00619">
    <property type="entry name" value="CARD"/>
    <property type="match status" value="1"/>
</dbReference>
<keyword evidence="14" id="KW-0564">Palmitate</keyword>
<dbReference type="InterPro" id="IPR027417">
    <property type="entry name" value="P-loop_NTPase"/>
</dbReference>
<keyword evidence="9" id="KW-0547">Nucleotide-binding</keyword>
<dbReference type="GO" id="GO:0005737">
    <property type="term" value="C:cytoplasm"/>
    <property type="evidence" value="ECO:0007669"/>
    <property type="project" value="UniProtKB-SubCell"/>
</dbReference>
<dbReference type="Proteomes" id="UP001230051">
    <property type="component" value="Unassembled WGS sequence"/>
</dbReference>
<dbReference type="SMART" id="SM00368">
    <property type="entry name" value="LRR_RI"/>
    <property type="match status" value="7"/>
</dbReference>
<dbReference type="InterPro" id="IPR007111">
    <property type="entry name" value="NACHT_NTPase"/>
</dbReference>
<evidence type="ECO:0000256" key="3">
    <source>
        <dbReference type="ARBA" id="ARBA00004496"/>
    </source>
</evidence>
<dbReference type="SUPFAM" id="SSF52047">
    <property type="entry name" value="RNI-like"/>
    <property type="match status" value="1"/>
</dbReference>
<evidence type="ECO:0000313" key="20">
    <source>
        <dbReference type="Proteomes" id="UP001230051"/>
    </source>
</evidence>
<keyword evidence="4" id="KW-1003">Cell membrane</keyword>
<dbReference type="PROSITE" id="PS50209">
    <property type="entry name" value="CARD"/>
    <property type="match status" value="1"/>
</dbReference>
<dbReference type="InterPro" id="IPR001315">
    <property type="entry name" value="CARD"/>
</dbReference>
<keyword evidence="7" id="KW-0433">Leucine-rich repeat</keyword>
<accession>A0AAD8GFZ9</accession>
<dbReference type="Pfam" id="PF13516">
    <property type="entry name" value="LRR_6"/>
    <property type="match status" value="2"/>
</dbReference>
<protein>
    <submittedName>
        <fullName evidence="19">Nucleotide-binding oligomerization domain-containing protein 1 isoform X1</fullName>
    </submittedName>
</protein>
<keyword evidence="8" id="KW-0677">Repeat</keyword>
<keyword evidence="15" id="KW-0449">Lipoprotein</keyword>
<keyword evidence="12" id="KW-0391">Immunity</keyword>
<evidence type="ECO:0000256" key="7">
    <source>
        <dbReference type="ARBA" id="ARBA00022614"/>
    </source>
</evidence>
<evidence type="ECO:0000256" key="8">
    <source>
        <dbReference type="ARBA" id="ARBA00022737"/>
    </source>
</evidence>
<dbReference type="InterPro" id="IPR041267">
    <property type="entry name" value="NLRP_HD2"/>
</dbReference>
<keyword evidence="6" id="KW-0399">Innate immunity</keyword>
<evidence type="ECO:0000256" key="16">
    <source>
        <dbReference type="ARBA" id="ARBA00038296"/>
    </source>
</evidence>
<evidence type="ECO:0000259" key="17">
    <source>
        <dbReference type="PROSITE" id="PS50209"/>
    </source>
</evidence>
<evidence type="ECO:0000256" key="11">
    <source>
        <dbReference type="ARBA" id="ARBA00022843"/>
    </source>
</evidence>
<evidence type="ECO:0000256" key="15">
    <source>
        <dbReference type="ARBA" id="ARBA00023288"/>
    </source>
</evidence>
<dbReference type="PROSITE" id="PS50837">
    <property type="entry name" value="NACHT"/>
    <property type="match status" value="1"/>
</dbReference>
<evidence type="ECO:0000313" key="19">
    <source>
        <dbReference type="EMBL" id="KAK1173451.1"/>
    </source>
</evidence>
<dbReference type="Pfam" id="PF05729">
    <property type="entry name" value="NACHT"/>
    <property type="match status" value="1"/>
</dbReference>
<evidence type="ECO:0000256" key="1">
    <source>
        <dbReference type="ARBA" id="ARBA00004187"/>
    </source>
</evidence>
<evidence type="ECO:0000256" key="10">
    <source>
        <dbReference type="ARBA" id="ARBA00022840"/>
    </source>
</evidence>
<dbReference type="InterPro" id="IPR051261">
    <property type="entry name" value="NLR"/>
</dbReference>
<keyword evidence="5" id="KW-0963">Cytoplasm</keyword>
<gene>
    <name evidence="19" type="primary">NOD1</name>
    <name evidence="19" type="ORF">AOXY_G3567</name>
</gene>
<dbReference type="InterPro" id="IPR041075">
    <property type="entry name" value="NOD1/2_WH"/>
</dbReference>
<name>A0AAD8GFZ9_ACIOX</name>
<evidence type="ECO:0000256" key="6">
    <source>
        <dbReference type="ARBA" id="ARBA00022588"/>
    </source>
</evidence>
<evidence type="ECO:0000256" key="4">
    <source>
        <dbReference type="ARBA" id="ARBA00022475"/>
    </source>
</evidence>
<dbReference type="InterPro" id="IPR011029">
    <property type="entry name" value="DEATH-like_dom_sf"/>
</dbReference>